<dbReference type="GO" id="GO:0008270">
    <property type="term" value="F:zinc ion binding"/>
    <property type="evidence" value="ECO:0007669"/>
    <property type="project" value="UniProtKB-UniRule"/>
</dbReference>
<feature type="active site" evidence="1">
    <location>
        <position position="115"/>
    </location>
</feature>
<comment type="caution">
    <text evidence="1">Lacks conserved residue(s) required for the propagation of feature annotation.</text>
</comment>
<dbReference type="PANTHER" id="PTHR10127">
    <property type="entry name" value="DISCOIDIN, CUB, EGF, LAMININ , AND ZINC METALLOPROTEASE DOMAIN CONTAINING"/>
    <property type="match status" value="1"/>
</dbReference>
<dbReference type="InterPro" id="IPR024079">
    <property type="entry name" value="MetalloPept_cat_dom_sf"/>
</dbReference>
<evidence type="ECO:0000313" key="6">
    <source>
        <dbReference type="Proteomes" id="UP000663823"/>
    </source>
</evidence>
<reference evidence="5" key="1">
    <citation type="submission" date="2021-02" db="EMBL/GenBank/DDBJ databases">
        <authorList>
            <person name="Nowell W R."/>
        </authorList>
    </citation>
    <scope>NUCLEOTIDE SEQUENCE</scope>
</reference>
<evidence type="ECO:0000256" key="2">
    <source>
        <dbReference type="RuleBase" id="RU361183"/>
    </source>
</evidence>
<dbReference type="GO" id="GO:0004222">
    <property type="term" value="F:metalloendopeptidase activity"/>
    <property type="evidence" value="ECO:0007669"/>
    <property type="project" value="UniProtKB-UniRule"/>
</dbReference>
<feature type="binding site" evidence="1">
    <location>
        <position position="114"/>
    </location>
    <ligand>
        <name>Zn(2+)</name>
        <dbReference type="ChEBI" id="CHEBI:29105"/>
        <note>catalytic</note>
    </ligand>
</feature>
<comment type="caution">
    <text evidence="5">The sequence shown here is derived from an EMBL/GenBank/DDBJ whole genome shotgun (WGS) entry which is preliminary data.</text>
</comment>
<dbReference type="AlphaFoldDB" id="A0A819D437"/>
<proteinExistence type="predicted"/>
<dbReference type="EMBL" id="CAJOAX010002843">
    <property type="protein sequence ID" value="CAF3822113.1"/>
    <property type="molecule type" value="Genomic_DNA"/>
</dbReference>
<keyword evidence="1 2" id="KW-0645">Protease</keyword>
<dbReference type="SUPFAM" id="SSF55486">
    <property type="entry name" value="Metalloproteases ('zincins'), catalytic domain"/>
    <property type="match status" value="1"/>
</dbReference>
<evidence type="ECO:0000313" key="5">
    <source>
        <dbReference type="EMBL" id="CAF3822113.1"/>
    </source>
</evidence>
<dbReference type="PANTHER" id="PTHR10127:SF883">
    <property type="entry name" value="ZINC METALLOPROTEINASE NAS-8"/>
    <property type="match status" value="1"/>
</dbReference>
<keyword evidence="1 2" id="KW-0482">Metalloprotease</keyword>
<dbReference type="Gene3D" id="3.40.390.10">
    <property type="entry name" value="Collagenase (Catalytic Domain)"/>
    <property type="match status" value="1"/>
</dbReference>
<dbReference type="SMART" id="SM00235">
    <property type="entry name" value="ZnMc"/>
    <property type="match status" value="1"/>
</dbReference>
<dbReference type="GO" id="GO:0006508">
    <property type="term" value="P:proteolysis"/>
    <property type="evidence" value="ECO:0007669"/>
    <property type="project" value="UniProtKB-KW"/>
</dbReference>
<dbReference type="InterPro" id="IPR006026">
    <property type="entry name" value="Peptidase_Metallo"/>
</dbReference>
<feature type="binding site" evidence="1">
    <location>
        <position position="118"/>
    </location>
    <ligand>
        <name>Zn(2+)</name>
        <dbReference type="ChEBI" id="CHEBI:29105"/>
        <note>catalytic</note>
    </ligand>
</feature>
<feature type="binding site" evidence="1">
    <location>
        <position position="124"/>
    </location>
    <ligand>
        <name>Zn(2+)</name>
        <dbReference type="ChEBI" id="CHEBI:29105"/>
        <note>catalytic</note>
    </ligand>
</feature>
<dbReference type="InterPro" id="IPR001506">
    <property type="entry name" value="Peptidase_M12A"/>
</dbReference>
<dbReference type="Proteomes" id="UP000663882">
    <property type="component" value="Unassembled WGS sequence"/>
</dbReference>
<feature type="domain" description="Peptidase M12A" evidence="3">
    <location>
        <begin position="3"/>
        <end position="216"/>
    </location>
</feature>
<evidence type="ECO:0000256" key="1">
    <source>
        <dbReference type="PROSITE-ProRule" id="PRU01211"/>
    </source>
</evidence>
<keyword evidence="1 2" id="KW-0479">Metal-binding</keyword>
<sequence length="232" mass="26086">MARGVARRGSAVPWPNGIVPYEIASGYVTILFFYAALTQETFIIETMQKMERYISINNVRCIQFRPKVSSDLYYITITNGYGCSSYVGQNAGINMVRTVNFQHPGCLYEGIIMHELLHVLGFYHEQSRPDRDSYVTINFANIQLGMEHNFVKYNNSEVNTQSTPYDYGSIMHYETTAFSANGLPTIVPIQPNTIIGQRVNLSSIDIQEVRLFYNCTASGVTLPTITTTTTGN</sequence>
<organism evidence="5 6">
    <name type="scientific">Rotaria sordida</name>
    <dbReference type="NCBI Taxonomy" id="392033"/>
    <lineage>
        <taxon>Eukaryota</taxon>
        <taxon>Metazoa</taxon>
        <taxon>Spiralia</taxon>
        <taxon>Gnathifera</taxon>
        <taxon>Rotifera</taxon>
        <taxon>Eurotatoria</taxon>
        <taxon>Bdelloidea</taxon>
        <taxon>Philodinida</taxon>
        <taxon>Philodinidae</taxon>
        <taxon>Rotaria</taxon>
    </lineage>
</organism>
<evidence type="ECO:0000259" key="3">
    <source>
        <dbReference type="PROSITE" id="PS51864"/>
    </source>
</evidence>
<dbReference type="EC" id="3.4.24.-" evidence="2"/>
<dbReference type="CDD" id="cd04280">
    <property type="entry name" value="ZnMc_astacin_like"/>
    <property type="match status" value="1"/>
</dbReference>
<name>A0A819D437_9BILA</name>
<protein>
    <recommendedName>
        <fullName evidence="2">Metalloendopeptidase</fullName>
        <ecNumber evidence="2">3.4.24.-</ecNumber>
    </recommendedName>
</protein>
<dbReference type="EMBL" id="CAJNOO010000546">
    <property type="protein sequence ID" value="CAF0974482.1"/>
    <property type="molecule type" value="Genomic_DNA"/>
</dbReference>
<dbReference type="Proteomes" id="UP000663823">
    <property type="component" value="Unassembled WGS sequence"/>
</dbReference>
<dbReference type="PRINTS" id="PR00480">
    <property type="entry name" value="ASTACIN"/>
</dbReference>
<dbReference type="PROSITE" id="PS51864">
    <property type="entry name" value="ASTACIN"/>
    <property type="match status" value="1"/>
</dbReference>
<dbReference type="InterPro" id="IPR034035">
    <property type="entry name" value="Astacin-like_dom"/>
</dbReference>
<dbReference type="OrthoDB" id="291007at2759"/>
<gene>
    <name evidence="5" type="ORF">OTI717_LOCUS19472</name>
    <name evidence="4" type="ORF">RFH988_LOCUS12807</name>
</gene>
<evidence type="ECO:0000313" key="4">
    <source>
        <dbReference type="EMBL" id="CAF0974482.1"/>
    </source>
</evidence>
<keyword evidence="1 2" id="KW-0378">Hydrolase</keyword>
<accession>A0A819D437</accession>
<comment type="cofactor">
    <cofactor evidence="1 2">
        <name>Zn(2+)</name>
        <dbReference type="ChEBI" id="CHEBI:29105"/>
    </cofactor>
    <text evidence="1 2">Binds 1 zinc ion per subunit.</text>
</comment>
<dbReference type="Pfam" id="PF01400">
    <property type="entry name" value="Astacin"/>
    <property type="match status" value="1"/>
</dbReference>
<keyword evidence="1 2" id="KW-0862">Zinc</keyword>